<dbReference type="InterPro" id="IPR036249">
    <property type="entry name" value="Thioredoxin-like_sf"/>
</dbReference>
<dbReference type="InParanoid" id="A0A6P6YIT2"/>
<evidence type="ECO:0000313" key="5">
    <source>
        <dbReference type="Proteomes" id="UP000515146"/>
    </source>
</evidence>
<feature type="region of interest" description="Disordered" evidence="2">
    <location>
        <begin position="124"/>
        <end position="143"/>
    </location>
</feature>
<accession>A0A6P6YIT2</accession>
<dbReference type="PROSITE" id="PS50405">
    <property type="entry name" value="GST_CTER"/>
    <property type="match status" value="1"/>
</dbReference>
<feature type="domain" description="GST C-terminal" evidence="4">
    <location>
        <begin position="89"/>
        <end position="245"/>
    </location>
</feature>
<dbReference type="SFLD" id="SFLDG00358">
    <property type="entry name" value="Main_(cytGST)"/>
    <property type="match status" value="1"/>
</dbReference>
<name>A0A6P6YIT2_DERPT</name>
<dbReference type="Proteomes" id="UP000515146">
    <property type="component" value="Unplaced"/>
</dbReference>
<organism evidence="5 6">
    <name type="scientific">Dermatophagoides pteronyssinus</name>
    <name type="common">European house dust mite</name>
    <dbReference type="NCBI Taxonomy" id="6956"/>
    <lineage>
        <taxon>Eukaryota</taxon>
        <taxon>Metazoa</taxon>
        <taxon>Ecdysozoa</taxon>
        <taxon>Arthropoda</taxon>
        <taxon>Chelicerata</taxon>
        <taxon>Arachnida</taxon>
        <taxon>Acari</taxon>
        <taxon>Acariformes</taxon>
        <taxon>Sarcoptiformes</taxon>
        <taxon>Astigmata</taxon>
        <taxon>Psoroptidia</taxon>
        <taxon>Analgoidea</taxon>
        <taxon>Pyroglyphidae</taxon>
        <taxon>Dermatophagoidinae</taxon>
        <taxon>Dermatophagoides</taxon>
    </lineage>
</organism>
<dbReference type="Gene3D" id="1.20.1050.10">
    <property type="match status" value="1"/>
</dbReference>
<dbReference type="GO" id="GO:0006749">
    <property type="term" value="P:glutathione metabolic process"/>
    <property type="evidence" value="ECO:0007669"/>
    <property type="project" value="TreeGrafter"/>
</dbReference>
<sequence>MKPIDLYVAPISPTSRAVIIAARYMQINIKLIIIDLMKGEQKQDWFVKMNPQHCLPTINDNGFILWESRAIMTYMANKYAPNNPIYPVEPKKRSRVDCLLQYDLNVLNRAITDLMIPLINDHHHHDHDHDDSNQKRKNNQSTKFMNTIKQRKVNKSLEYLESILIESNFLVDNHLTLADFSIYCSLEFAEKYHYNFDKYPNLQQYFKRLKQLLGCFVYFPNNNDDDQITIDNDRNWINDQDDKNFENQQQQPLNSNSFLLCDNQQQQSFVTTTTNFNYNNGH</sequence>
<dbReference type="SUPFAM" id="SSF52833">
    <property type="entry name" value="Thioredoxin-like"/>
    <property type="match status" value="1"/>
</dbReference>
<dbReference type="InterPro" id="IPR040079">
    <property type="entry name" value="Glutathione_S-Trfase"/>
</dbReference>
<dbReference type="SFLD" id="SFLDS00019">
    <property type="entry name" value="Glutathione_Transferase_(cytos"/>
    <property type="match status" value="1"/>
</dbReference>
<evidence type="ECO:0000259" key="4">
    <source>
        <dbReference type="PROSITE" id="PS50405"/>
    </source>
</evidence>
<gene>
    <name evidence="6" type="primary">LOC113798324</name>
</gene>
<dbReference type="Gene3D" id="3.40.30.10">
    <property type="entry name" value="Glutaredoxin"/>
    <property type="match status" value="1"/>
</dbReference>
<reference evidence="6" key="1">
    <citation type="submission" date="2025-08" db="UniProtKB">
        <authorList>
            <consortium name="RefSeq"/>
        </authorList>
    </citation>
    <scope>IDENTIFICATION</scope>
    <source>
        <strain evidence="6">Airmid</strain>
    </source>
</reference>
<evidence type="ECO:0000256" key="1">
    <source>
        <dbReference type="ARBA" id="ARBA00011738"/>
    </source>
</evidence>
<dbReference type="Pfam" id="PF00043">
    <property type="entry name" value="GST_C"/>
    <property type="match status" value="1"/>
</dbReference>
<proteinExistence type="predicted"/>
<dbReference type="OMA" id="SAKEPCC"/>
<evidence type="ECO:0000259" key="3">
    <source>
        <dbReference type="PROSITE" id="PS50404"/>
    </source>
</evidence>
<dbReference type="InterPro" id="IPR010987">
    <property type="entry name" value="Glutathione-S-Trfase_C-like"/>
</dbReference>
<dbReference type="InterPro" id="IPR004046">
    <property type="entry name" value="GST_C"/>
</dbReference>
<dbReference type="InterPro" id="IPR004045">
    <property type="entry name" value="Glutathione_S-Trfase_N"/>
</dbReference>
<evidence type="ECO:0000256" key="2">
    <source>
        <dbReference type="SAM" id="MobiDB-lite"/>
    </source>
</evidence>
<dbReference type="GO" id="GO:0004364">
    <property type="term" value="F:glutathione transferase activity"/>
    <property type="evidence" value="ECO:0007669"/>
    <property type="project" value="TreeGrafter"/>
</dbReference>
<dbReference type="PROSITE" id="PS50404">
    <property type="entry name" value="GST_NTER"/>
    <property type="match status" value="1"/>
</dbReference>
<dbReference type="FunCoup" id="A0A6P6YIT2">
    <property type="interactions" value="461"/>
</dbReference>
<keyword evidence="5" id="KW-1185">Reference proteome</keyword>
<dbReference type="KEGG" id="dpte:113798324"/>
<dbReference type="OrthoDB" id="6491150at2759"/>
<evidence type="ECO:0000313" key="6">
    <source>
        <dbReference type="RefSeq" id="XP_027204646.1"/>
    </source>
</evidence>
<dbReference type="RefSeq" id="XP_027204646.1">
    <property type="nucleotide sequence ID" value="XM_027348845.1"/>
</dbReference>
<dbReference type="PANTHER" id="PTHR43969:SF9">
    <property type="entry name" value="GLUTATHIONE S TRANSFERASE D10, ISOFORM A-RELATED"/>
    <property type="match status" value="1"/>
</dbReference>
<feature type="compositionally biased region" description="Basic and acidic residues" evidence="2">
    <location>
        <begin position="124"/>
        <end position="134"/>
    </location>
</feature>
<dbReference type="Pfam" id="PF13417">
    <property type="entry name" value="GST_N_3"/>
    <property type="match status" value="1"/>
</dbReference>
<feature type="domain" description="GST N-terminal" evidence="3">
    <location>
        <begin position="2"/>
        <end position="83"/>
    </location>
</feature>
<dbReference type="AlphaFoldDB" id="A0A6P6YIT2"/>
<dbReference type="FunFam" id="3.40.30.10:FF:000034">
    <property type="entry name" value="glutathione S-transferase 1"/>
    <property type="match status" value="1"/>
</dbReference>
<dbReference type="SUPFAM" id="SSF47616">
    <property type="entry name" value="GST C-terminal domain-like"/>
    <property type="match status" value="1"/>
</dbReference>
<dbReference type="PANTHER" id="PTHR43969">
    <property type="entry name" value="GLUTATHIONE S TRANSFERASE D10, ISOFORM A-RELATED"/>
    <property type="match status" value="1"/>
</dbReference>
<dbReference type="InterPro" id="IPR036282">
    <property type="entry name" value="Glutathione-S-Trfase_C_sf"/>
</dbReference>
<protein>
    <submittedName>
        <fullName evidence="6">Glutathione S-transferase 1-like</fullName>
    </submittedName>
</protein>
<comment type="subunit">
    <text evidence="1">Homodimer.</text>
</comment>